<keyword evidence="1" id="KW-0175">Coiled coil</keyword>
<feature type="coiled-coil region" evidence="1">
    <location>
        <begin position="105"/>
        <end position="132"/>
    </location>
</feature>
<dbReference type="AlphaFoldDB" id="A0A837IFN2"/>
<accession>A0A837IFN2</accession>
<dbReference type="EMBL" id="LCHK01000011">
    <property type="protein sequence ID" value="KKT32643.1"/>
    <property type="molecule type" value="Genomic_DNA"/>
</dbReference>
<name>A0A837IFN2_9BACT</name>
<protein>
    <recommendedName>
        <fullName evidence="2">DUF5660 domain-containing protein</fullName>
    </recommendedName>
</protein>
<gene>
    <name evidence="3" type="ORF">UW20_C0011G0013</name>
</gene>
<evidence type="ECO:0000259" key="2">
    <source>
        <dbReference type="Pfam" id="PF18904"/>
    </source>
</evidence>
<feature type="domain" description="DUF5660" evidence="2">
    <location>
        <begin position="104"/>
        <end position="209"/>
    </location>
</feature>
<sequence>MADPKKKTQQLRTKQNVLESLKDLGIGAGSQTGDFLKSTSEDFFRELMGIPVPAIKRSGEISAGQSIQMNEVMSGKEEESKHLRDQISLERQLSSDEQRVSEGKRNELKVELQALMQEVQKVAASSENLAEATRVAMMTAPVEPGIYHINFFKNILEFLQSFRKRIDYAAAWLQSSNKRAQKKNYWNMYKKKGSSFLLSPDHYLQRSAG</sequence>
<evidence type="ECO:0000313" key="4">
    <source>
        <dbReference type="Proteomes" id="UP000034012"/>
    </source>
</evidence>
<dbReference type="Pfam" id="PF18904">
    <property type="entry name" value="DUF5660"/>
    <property type="match status" value="1"/>
</dbReference>
<organism evidence="3 4">
    <name type="scientific">Candidatus Woesebacteria bacterium GW2011_GWB1_44_11</name>
    <dbReference type="NCBI Taxonomy" id="1618579"/>
    <lineage>
        <taxon>Bacteria</taxon>
        <taxon>Candidatus Woeseibacteriota</taxon>
    </lineage>
</organism>
<dbReference type="Proteomes" id="UP000034012">
    <property type="component" value="Unassembled WGS sequence"/>
</dbReference>
<dbReference type="InterPro" id="IPR043719">
    <property type="entry name" value="DUF5660"/>
</dbReference>
<proteinExistence type="predicted"/>
<comment type="caution">
    <text evidence="3">The sequence shown here is derived from an EMBL/GenBank/DDBJ whole genome shotgun (WGS) entry which is preliminary data.</text>
</comment>
<evidence type="ECO:0000313" key="3">
    <source>
        <dbReference type="EMBL" id="KKT32643.1"/>
    </source>
</evidence>
<reference evidence="3 4" key="1">
    <citation type="journal article" date="2015" name="Nature">
        <title>rRNA introns, odd ribosomes, and small enigmatic genomes across a large radiation of phyla.</title>
        <authorList>
            <person name="Brown C.T."/>
            <person name="Hug L.A."/>
            <person name="Thomas B.C."/>
            <person name="Sharon I."/>
            <person name="Castelle C.J."/>
            <person name="Singh A."/>
            <person name="Wilkins M.J."/>
            <person name="Williams K.H."/>
            <person name="Banfield J.F."/>
        </authorList>
    </citation>
    <scope>NUCLEOTIDE SEQUENCE [LARGE SCALE GENOMIC DNA]</scope>
</reference>
<evidence type="ECO:0000256" key="1">
    <source>
        <dbReference type="SAM" id="Coils"/>
    </source>
</evidence>